<dbReference type="RefSeq" id="YP_009610175.1">
    <property type="nucleotide sequence ID" value="NC_042001.1"/>
</dbReference>
<dbReference type="KEGG" id="vg:40086263"/>
<dbReference type="GeneID" id="40086263"/>
<sequence>MEWLYGLLIGSTFTAVLMHLAHRGHKEERGRDTIESSTTLPADRFLLAQAEPSYKFDDLPKDCTCDWQENKRLCEEDGDWCRTMQDPECQRHRADDGWLLRYYANRPGGY</sequence>
<name>A0A286S272_9CAUD</name>
<accession>A0A286S272</accession>
<protein>
    <submittedName>
        <fullName evidence="1">Uncharacterized protein</fullName>
    </submittedName>
</protein>
<keyword evidence="2" id="KW-1185">Reference proteome</keyword>
<evidence type="ECO:0000313" key="1">
    <source>
        <dbReference type="EMBL" id="ASX99275.1"/>
    </source>
</evidence>
<dbReference type="EMBL" id="MF185731">
    <property type="protein sequence ID" value="ASX99275.1"/>
    <property type="molecule type" value="Genomic_DNA"/>
</dbReference>
<proteinExistence type="predicted"/>
<organism evidence="1 2">
    <name type="scientific">Arthrobacter phage Molivia</name>
    <dbReference type="NCBI Taxonomy" id="2015839"/>
    <lineage>
        <taxon>Viruses</taxon>
        <taxon>Duplodnaviria</taxon>
        <taxon>Heunggongvirae</taxon>
        <taxon>Uroviricota</taxon>
        <taxon>Caudoviricetes</taxon>
        <taxon>Amigovirus</taxon>
        <taxon>Amigovirus molivia</taxon>
    </lineage>
</organism>
<gene>
    <name evidence="1" type="primary">51</name>
    <name evidence="1" type="ORF">SEA_MOLIVIA_51</name>
</gene>
<reference evidence="2" key="1">
    <citation type="submission" date="2017-06" db="EMBL/GenBank/DDBJ databases">
        <authorList>
            <person name="Kim H.J."/>
            <person name="Triplett B.A."/>
        </authorList>
    </citation>
    <scope>NUCLEOTIDE SEQUENCE [LARGE SCALE GENOMIC DNA]</scope>
</reference>
<dbReference type="Proteomes" id="UP000225204">
    <property type="component" value="Segment"/>
</dbReference>
<evidence type="ECO:0000313" key="2">
    <source>
        <dbReference type="Proteomes" id="UP000225204"/>
    </source>
</evidence>